<evidence type="ECO:0000313" key="3">
    <source>
        <dbReference type="Proteomes" id="UP000467124"/>
    </source>
</evidence>
<dbReference type="Pfam" id="PF03318">
    <property type="entry name" value="ETX_MTX2"/>
    <property type="match status" value="1"/>
</dbReference>
<accession>A0A7K2J071</accession>
<dbReference type="AlphaFoldDB" id="A0A7K2J071"/>
<dbReference type="Gene3D" id="2.170.15.10">
    <property type="entry name" value="Proaerolysin, chain A, domain 3"/>
    <property type="match status" value="1"/>
</dbReference>
<comment type="caution">
    <text evidence="2">The sequence shown here is derived from an EMBL/GenBank/DDBJ whole genome shotgun (WGS) entry which is preliminary data.</text>
</comment>
<dbReference type="InterPro" id="IPR004991">
    <property type="entry name" value="Aerolysin-like"/>
</dbReference>
<name>A0A7K2J071_9ACTN</name>
<feature type="compositionally biased region" description="Basic and acidic residues" evidence="1">
    <location>
        <begin position="291"/>
        <end position="304"/>
    </location>
</feature>
<feature type="region of interest" description="Disordered" evidence="1">
    <location>
        <begin position="291"/>
        <end position="332"/>
    </location>
</feature>
<sequence length="332" mass="36248">MAGIRVSIDAGSDSSSSKIAVSGYDEHVITDKERGTYDIGDASLKRAIGANRGRQPNDAFVKSPTPWGDLYKTYGWREVHTYTSPSQAYVTGIQSEPVIVATKTLTNNSSIPAEFDAGISEQVTNTVSNTWSSTHSIEVSQEFNYDVKFLGAGGGGSTSFSYTHQWGQEKTEEKSTTVGTTSGVKVTLNPGQSVVAKLVATRGVLNYRIIYKATLNGGTAYNYNPTHEGHHFWWSPINNILNSGNLSTERSFTEDLQVGYYSDSKVELTDPKTGRLLGVLPAHTKYSTPLDMRDLKWADPKAPSEETNGNASEEDENSSEGESSQEEHHEEQ</sequence>
<dbReference type="CDD" id="cd20235">
    <property type="entry name" value="PFM_spherulin-2a-like"/>
    <property type="match status" value="1"/>
</dbReference>
<evidence type="ECO:0000313" key="2">
    <source>
        <dbReference type="EMBL" id="MYR35454.1"/>
    </source>
</evidence>
<protein>
    <submittedName>
        <fullName evidence="2">Follicular epithelium yolk protein subunit</fullName>
    </submittedName>
</protein>
<dbReference type="EMBL" id="WWHY01000001">
    <property type="protein sequence ID" value="MYR35454.1"/>
    <property type="molecule type" value="Genomic_DNA"/>
</dbReference>
<dbReference type="Proteomes" id="UP000467124">
    <property type="component" value="Unassembled WGS sequence"/>
</dbReference>
<dbReference type="SUPFAM" id="SSF56973">
    <property type="entry name" value="Aerolisin/ETX pore-forming domain"/>
    <property type="match status" value="1"/>
</dbReference>
<reference evidence="2 3" key="1">
    <citation type="journal article" date="2019" name="Nat. Commun.">
        <title>The antimicrobial potential of Streptomyces from insect microbiomes.</title>
        <authorList>
            <person name="Chevrette M.G."/>
            <person name="Carlson C.M."/>
            <person name="Ortega H.E."/>
            <person name="Thomas C."/>
            <person name="Ananiev G.E."/>
            <person name="Barns K.J."/>
            <person name="Book A.J."/>
            <person name="Cagnazzo J."/>
            <person name="Carlos C."/>
            <person name="Flanigan W."/>
            <person name="Grubbs K.J."/>
            <person name="Horn H.A."/>
            <person name="Hoffmann F.M."/>
            <person name="Klassen J.L."/>
            <person name="Knack J.J."/>
            <person name="Lewin G.R."/>
            <person name="McDonald B.R."/>
            <person name="Muller L."/>
            <person name="Melo W.G.P."/>
            <person name="Pinto-Tomas A.A."/>
            <person name="Schmitz A."/>
            <person name="Wendt-Pienkowski E."/>
            <person name="Wildman S."/>
            <person name="Zhao M."/>
            <person name="Zhang F."/>
            <person name="Bugni T.S."/>
            <person name="Andes D.R."/>
            <person name="Pupo M.T."/>
            <person name="Currie C.R."/>
        </authorList>
    </citation>
    <scope>NUCLEOTIDE SEQUENCE [LARGE SCALE GENOMIC DNA]</scope>
    <source>
        <strain evidence="2 3">SID5840</strain>
    </source>
</reference>
<organism evidence="2 3">
    <name type="scientific">Nocardiopsis alba</name>
    <dbReference type="NCBI Taxonomy" id="53437"/>
    <lineage>
        <taxon>Bacteria</taxon>
        <taxon>Bacillati</taxon>
        <taxon>Actinomycetota</taxon>
        <taxon>Actinomycetes</taxon>
        <taxon>Streptosporangiales</taxon>
        <taxon>Nocardiopsidaceae</taxon>
        <taxon>Nocardiopsis</taxon>
    </lineage>
</organism>
<gene>
    <name evidence="2" type="ORF">GTW20_25120</name>
</gene>
<proteinExistence type="predicted"/>
<evidence type="ECO:0000256" key="1">
    <source>
        <dbReference type="SAM" id="MobiDB-lite"/>
    </source>
</evidence>